<name>A0A3Q8X441_9BACL</name>
<dbReference type="InterPro" id="IPR036291">
    <property type="entry name" value="NAD(P)-bd_dom_sf"/>
</dbReference>
<organism evidence="2 3">
    <name type="scientific">Paenibacillus albus</name>
    <dbReference type="NCBI Taxonomy" id="2495582"/>
    <lineage>
        <taxon>Bacteria</taxon>
        <taxon>Bacillati</taxon>
        <taxon>Bacillota</taxon>
        <taxon>Bacilli</taxon>
        <taxon>Bacillales</taxon>
        <taxon>Paenibacillaceae</taxon>
        <taxon>Paenibacillus</taxon>
    </lineage>
</organism>
<evidence type="ECO:0000313" key="2">
    <source>
        <dbReference type="EMBL" id="AZN39972.1"/>
    </source>
</evidence>
<feature type="domain" description="Gfo/Idh/MocA-like oxidoreductase N-terminal" evidence="1">
    <location>
        <begin position="4"/>
        <end position="118"/>
    </location>
</feature>
<protein>
    <submittedName>
        <fullName evidence="2">Gfo/Idh/MocA family oxidoreductase</fullName>
    </submittedName>
</protein>
<reference evidence="3" key="1">
    <citation type="submission" date="2018-12" db="EMBL/GenBank/DDBJ databases">
        <title>Genome sequence of Peanibacillus sp.</title>
        <authorList>
            <person name="Subramani G."/>
            <person name="Srinivasan S."/>
            <person name="Kim M.K."/>
        </authorList>
    </citation>
    <scope>NUCLEOTIDE SEQUENCE [LARGE SCALE GENOMIC DNA]</scope>
    <source>
        <strain evidence="3">18JY67-1</strain>
    </source>
</reference>
<accession>A0A3Q8X441</accession>
<dbReference type="KEGG" id="palb:EJC50_10145"/>
<dbReference type="OrthoDB" id="9772350at2"/>
<dbReference type="SUPFAM" id="SSF51735">
    <property type="entry name" value="NAD(P)-binding Rossmann-fold domains"/>
    <property type="match status" value="1"/>
</dbReference>
<keyword evidence="3" id="KW-1185">Reference proteome</keyword>
<evidence type="ECO:0000313" key="3">
    <source>
        <dbReference type="Proteomes" id="UP000272528"/>
    </source>
</evidence>
<dbReference type="Pfam" id="PF01408">
    <property type="entry name" value="GFO_IDH_MocA"/>
    <property type="match status" value="1"/>
</dbReference>
<dbReference type="AlphaFoldDB" id="A0A3Q8X441"/>
<proteinExistence type="predicted"/>
<evidence type="ECO:0000259" key="1">
    <source>
        <dbReference type="Pfam" id="PF01408"/>
    </source>
</evidence>
<dbReference type="EMBL" id="CP034437">
    <property type="protein sequence ID" value="AZN39972.1"/>
    <property type="molecule type" value="Genomic_DNA"/>
</dbReference>
<dbReference type="RefSeq" id="WP_126015078.1">
    <property type="nucleotide sequence ID" value="NZ_CP034437.1"/>
</dbReference>
<gene>
    <name evidence="2" type="ORF">EJC50_10145</name>
</gene>
<sequence>MSRIRFGIVGSGWRTEFFLRIAKALPERFEVCGVMVRNEEKARKFTEAWQVPVYRSIASLVEEGKPAFVITSVPWDANPGVIEELVSCNMPVLSETPPAPDLNALIEMNEKHRSARIQVAEQYAFQPIHAARIAIAGSGKLGTVTQAQVSAAHGYHGISLIRKLLGVTSENARIQAYRFTAPLVKGPGRGGPPEQDEQSNSEQVIASLEFDGKLGVYDFTGDQYFSWIRSPRVLVRGERGEINNREVRYLKDYLTPIELELRRLNAGEDGNLEGFYHKGIMAGEEWVYRNPFVPGRLSDDEIAIATCLAKMGEYAAGGPDFYSLAEASQDHYISLMINESLKTGEPVQTETQGWWK</sequence>
<dbReference type="InterPro" id="IPR000683">
    <property type="entry name" value="Gfo/Idh/MocA-like_OxRdtase_N"/>
</dbReference>
<dbReference type="Gene3D" id="3.40.50.720">
    <property type="entry name" value="NAD(P)-binding Rossmann-like Domain"/>
    <property type="match status" value="1"/>
</dbReference>
<dbReference type="GO" id="GO:0000166">
    <property type="term" value="F:nucleotide binding"/>
    <property type="evidence" value="ECO:0007669"/>
    <property type="project" value="InterPro"/>
</dbReference>
<dbReference type="Proteomes" id="UP000272528">
    <property type="component" value="Chromosome"/>
</dbReference>